<comment type="caution">
    <text evidence="3">The sequence shown here is derived from an EMBL/GenBank/DDBJ whole genome shotgun (WGS) entry which is preliminary data.</text>
</comment>
<feature type="signal peptide" evidence="1">
    <location>
        <begin position="1"/>
        <end position="20"/>
    </location>
</feature>
<dbReference type="GO" id="GO:0004622">
    <property type="term" value="F:phosphatidylcholine lysophospholipase activity"/>
    <property type="evidence" value="ECO:0007669"/>
    <property type="project" value="TreeGrafter"/>
</dbReference>
<dbReference type="InterPro" id="IPR013830">
    <property type="entry name" value="SGNH_hydro"/>
</dbReference>
<sequence length="281" mass="30774">MRKTFCLLAALLLAAGPAGASGDGAGKNRECAAGMNLMRNQWSGKRVAFLGDSITDERHVGTTKNYWQYLSEMLGIVPFVYGINGHQWSDVLGQARKLYAERGDAVDAVVVFAGTNDFNAGVPLGEWYEVREAECPMPGPSVGTRMRRTPSADTGTLCGRINAVLAFLKEHYPTKQVILLTPLHRGYARFSDRNVQPDESYPNRLGLYADAYVAKIREAGSVWAVPVIDLNSISGLYPVADSHVRYFSDGQTDRLHPNAAGHERMAKALAYQLLAFPACFD</sequence>
<dbReference type="CDD" id="cd00229">
    <property type="entry name" value="SGNH_hydrolase"/>
    <property type="match status" value="1"/>
</dbReference>
<dbReference type="Gene3D" id="3.40.50.1110">
    <property type="entry name" value="SGNH hydrolase"/>
    <property type="match status" value="1"/>
</dbReference>
<dbReference type="PANTHER" id="PTHR30383">
    <property type="entry name" value="THIOESTERASE 1/PROTEASE 1/LYSOPHOSPHOLIPASE L1"/>
    <property type="match status" value="1"/>
</dbReference>
<dbReference type="RefSeq" id="WP_019150658.1">
    <property type="nucleotide sequence ID" value="NZ_CAUGOX010000008.1"/>
</dbReference>
<keyword evidence="3" id="KW-0378">Hydrolase</keyword>
<dbReference type="PANTHER" id="PTHR30383:SF5">
    <property type="entry name" value="SGNH HYDROLASE-TYPE ESTERASE DOMAIN-CONTAINING PROTEIN"/>
    <property type="match status" value="1"/>
</dbReference>
<evidence type="ECO:0000256" key="1">
    <source>
        <dbReference type="SAM" id="SignalP"/>
    </source>
</evidence>
<name>A0A5B3GQC7_9BACT</name>
<keyword evidence="1" id="KW-0732">Signal</keyword>
<organism evidence="3 4">
    <name type="scientific">Alistipes shahii</name>
    <dbReference type="NCBI Taxonomy" id="328814"/>
    <lineage>
        <taxon>Bacteria</taxon>
        <taxon>Pseudomonadati</taxon>
        <taxon>Bacteroidota</taxon>
        <taxon>Bacteroidia</taxon>
        <taxon>Bacteroidales</taxon>
        <taxon>Rikenellaceae</taxon>
        <taxon>Alistipes</taxon>
    </lineage>
</organism>
<dbReference type="GeneID" id="78180858"/>
<dbReference type="AlphaFoldDB" id="A0A5B3GQC7"/>
<feature type="domain" description="SGNH hydrolase-type esterase" evidence="2">
    <location>
        <begin position="49"/>
        <end position="264"/>
    </location>
</feature>
<reference evidence="3 4" key="1">
    <citation type="journal article" date="2019" name="Nat. Med.">
        <title>A library of human gut bacterial isolates paired with longitudinal multiomics data enables mechanistic microbiome research.</title>
        <authorList>
            <person name="Poyet M."/>
            <person name="Groussin M."/>
            <person name="Gibbons S.M."/>
            <person name="Avila-Pacheco J."/>
            <person name="Jiang X."/>
            <person name="Kearney S.M."/>
            <person name="Perrotta A.R."/>
            <person name="Berdy B."/>
            <person name="Zhao S."/>
            <person name="Lieberman T.D."/>
            <person name="Swanson P.K."/>
            <person name="Smith M."/>
            <person name="Roesemann S."/>
            <person name="Alexander J.E."/>
            <person name="Rich S.A."/>
            <person name="Livny J."/>
            <person name="Vlamakis H."/>
            <person name="Clish C."/>
            <person name="Bullock K."/>
            <person name="Deik A."/>
            <person name="Scott J."/>
            <person name="Pierce K.A."/>
            <person name="Xavier R.J."/>
            <person name="Alm E.J."/>
        </authorList>
    </citation>
    <scope>NUCLEOTIDE SEQUENCE [LARGE SCALE GENOMIC DNA]</scope>
    <source>
        <strain evidence="3 4">BIOML-A1</strain>
    </source>
</reference>
<dbReference type="SUPFAM" id="SSF52266">
    <property type="entry name" value="SGNH hydrolase"/>
    <property type="match status" value="1"/>
</dbReference>
<evidence type="ECO:0000313" key="4">
    <source>
        <dbReference type="Proteomes" id="UP000322658"/>
    </source>
</evidence>
<evidence type="ECO:0000313" key="3">
    <source>
        <dbReference type="EMBL" id="KAA2375928.1"/>
    </source>
</evidence>
<evidence type="ECO:0000259" key="2">
    <source>
        <dbReference type="Pfam" id="PF13472"/>
    </source>
</evidence>
<dbReference type="InterPro" id="IPR051532">
    <property type="entry name" value="Ester_Hydrolysis_Enzymes"/>
</dbReference>
<feature type="chain" id="PRO_5022936408" evidence="1">
    <location>
        <begin position="21"/>
        <end position="281"/>
    </location>
</feature>
<dbReference type="Proteomes" id="UP000322658">
    <property type="component" value="Unassembled WGS sequence"/>
</dbReference>
<dbReference type="Pfam" id="PF13472">
    <property type="entry name" value="Lipase_GDSL_2"/>
    <property type="match status" value="1"/>
</dbReference>
<protein>
    <submittedName>
        <fullName evidence="3">SGNH/GDSL hydrolase family protein</fullName>
    </submittedName>
</protein>
<dbReference type="EMBL" id="VVXJ01000012">
    <property type="protein sequence ID" value="KAA2375928.1"/>
    <property type="molecule type" value="Genomic_DNA"/>
</dbReference>
<gene>
    <name evidence="3" type="ORF">F2Y07_06680</name>
</gene>
<proteinExistence type="predicted"/>
<dbReference type="InterPro" id="IPR036514">
    <property type="entry name" value="SGNH_hydro_sf"/>
</dbReference>
<accession>A0A5B3GQC7</accession>